<comment type="caution">
    <text evidence="2">The sequence shown here is derived from an EMBL/GenBank/DDBJ whole genome shotgun (WGS) entry which is preliminary data.</text>
</comment>
<evidence type="ECO:0000313" key="3">
    <source>
        <dbReference type="Proteomes" id="UP000638043"/>
    </source>
</evidence>
<feature type="region of interest" description="Disordered" evidence="1">
    <location>
        <begin position="79"/>
        <end position="101"/>
    </location>
</feature>
<evidence type="ECO:0000256" key="1">
    <source>
        <dbReference type="SAM" id="MobiDB-lite"/>
    </source>
</evidence>
<dbReference type="RefSeq" id="WP_188699961.1">
    <property type="nucleotide sequence ID" value="NZ_BMMQ01000002.1"/>
</dbReference>
<name>A0ABQ2MX60_9MICO</name>
<keyword evidence="3" id="KW-1185">Reference proteome</keyword>
<feature type="compositionally biased region" description="Polar residues" evidence="1">
    <location>
        <begin position="1"/>
        <end position="10"/>
    </location>
</feature>
<gene>
    <name evidence="2" type="ORF">GCM10010910_06350</name>
</gene>
<feature type="region of interest" description="Disordered" evidence="1">
    <location>
        <begin position="1"/>
        <end position="21"/>
    </location>
</feature>
<organism evidence="2 3">
    <name type="scientific">Microbacterium nanhaiense</name>
    <dbReference type="NCBI Taxonomy" id="1301026"/>
    <lineage>
        <taxon>Bacteria</taxon>
        <taxon>Bacillati</taxon>
        <taxon>Actinomycetota</taxon>
        <taxon>Actinomycetes</taxon>
        <taxon>Micrococcales</taxon>
        <taxon>Microbacteriaceae</taxon>
        <taxon>Microbacterium</taxon>
    </lineage>
</organism>
<proteinExistence type="predicted"/>
<feature type="region of interest" description="Disordered" evidence="1">
    <location>
        <begin position="120"/>
        <end position="163"/>
    </location>
</feature>
<evidence type="ECO:0008006" key="4">
    <source>
        <dbReference type="Google" id="ProtNLM"/>
    </source>
</evidence>
<protein>
    <recommendedName>
        <fullName evidence="4">FHA domain-containing protein</fullName>
    </recommendedName>
</protein>
<reference evidence="3" key="1">
    <citation type="journal article" date="2019" name="Int. J. Syst. Evol. Microbiol.">
        <title>The Global Catalogue of Microorganisms (GCM) 10K type strain sequencing project: providing services to taxonomists for standard genome sequencing and annotation.</title>
        <authorList>
            <consortium name="The Broad Institute Genomics Platform"/>
            <consortium name="The Broad Institute Genome Sequencing Center for Infectious Disease"/>
            <person name="Wu L."/>
            <person name="Ma J."/>
        </authorList>
    </citation>
    <scope>NUCLEOTIDE SEQUENCE [LARGE SCALE GENOMIC DNA]</scope>
    <source>
        <strain evidence="3">CGMCC 4.7181</strain>
    </source>
</reference>
<dbReference type="Proteomes" id="UP000638043">
    <property type="component" value="Unassembled WGS sequence"/>
</dbReference>
<dbReference type="EMBL" id="BMMQ01000002">
    <property type="protein sequence ID" value="GGO60579.1"/>
    <property type="molecule type" value="Genomic_DNA"/>
</dbReference>
<sequence length="163" mass="17601">MTDEQQQGPTTHAAWGAGNPRLIVASEDSRVTIDLVDDETTLGAASGNTIELPGADPLHATITHDDRDEYVLTLHGEGEMNADPLASGTHEGARTETLRQGASFTVGPWRIVFQRDEYADHGRPYGGRQGGEYSDQPAQPRRPDYAADPDGADRPPGTEIDEH</sequence>
<evidence type="ECO:0000313" key="2">
    <source>
        <dbReference type="EMBL" id="GGO60579.1"/>
    </source>
</evidence>
<accession>A0ABQ2MX60</accession>